<evidence type="ECO:0000313" key="2">
    <source>
        <dbReference type="EMBL" id="MCI56821.1"/>
    </source>
</evidence>
<reference evidence="2 3" key="1">
    <citation type="journal article" date="2018" name="Front. Plant Sci.">
        <title>Red Clover (Trifolium pratense) and Zigzag Clover (T. medium) - A Picture of Genomic Similarities and Differences.</title>
        <authorList>
            <person name="Dluhosova J."/>
            <person name="Istvanek J."/>
            <person name="Nedelnik J."/>
            <person name="Repkova J."/>
        </authorList>
    </citation>
    <scope>NUCLEOTIDE SEQUENCE [LARGE SCALE GENOMIC DNA]</scope>
    <source>
        <strain evidence="3">cv. 10/8</strain>
        <tissue evidence="2">Leaf</tissue>
    </source>
</reference>
<name>A0A392T6U5_9FABA</name>
<feature type="non-terminal residue" evidence="2">
    <location>
        <position position="1"/>
    </location>
</feature>
<evidence type="ECO:0000313" key="3">
    <source>
        <dbReference type="Proteomes" id="UP000265520"/>
    </source>
</evidence>
<keyword evidence="3" id="KW-1185">Reference proteome</keyword>
<accession>A0A392T6U5</accession>
<keyword evidence="1" id="KW-0732">Signal</keyword>
<dbReference type="EMBL" id="LXQA010518907">
    <property type="protein sequence ID" value="MCI56821.1"/>
    <property type="molecule type" value="Genomic_DNA"/>
</dbReference>
<organism evidence="2 3">
    <name type="scientific">Trifolium medium</name>
    <dbReference type="NCBI Taxonomy" id="97028"/>
    <lineage>
        <taxon>Eukaryota</taxon>
        <taxon>Viridiplantae</taxon>
        <taxon>Streptophyta</taxon>
        <taxon>Embryophyta</taxon>
        <taxon>Tracheophyta</taxon>
        <taxon>Spermatophyta</taxon>
        <taxon>Magnoliopsida</taxon>
        <taxon>eudicotyledons</taxon>
        <taxon>Gunneridae</taxon>
        <taxon>Pentapetalae</taxon>
        <taxon>rosids</taxon>
        <taxon>fabids</taxon>
        <taxon>Fabales</taxon>
        <taxon>Fabaceae</taxon>
        <taxon>Papilionoideae</taxon>
        <taxon>50 kb inversion clade</taxon>
        <taxon>NPAAA clade</taxon>
        <taxon>Hologalegina</taxon>
        <taxon>IRL clade</taxon>
        <taxon>Trifolieae</taxon>
        <taxon>Trifolium</taxon>
    </lineage>
</organism>
<feature type="signal peptide" evidence="1">
    <location>
        <begin position="1"/>
        <end position="22"/>
    </location>
</feature>
<evidence type="ECO:0000256" key="1">
    <source>
        <dbReference type="SAM" id="SignalP"/>
    </source>
</evidence>
<comment type="caution">
    <text evidence="2">The sequence shown here is derived from an EMBL/GenBank/DDBJ whole genome shotgun (WGS) entry which is preliminary data.</text>
</comment>
<protein>
    <submittedName>
        <fullName evidence="2">Uncharacterized protein</fullName>
    </submittedName>
</protein>
<proteinExistence type="predicted"/>
<dbReference type="Proteomes" id="UP000265520">
    <property type="component" value="Unassembled WGS sequence"/>
</dbReference>
<sequence length="49" mass="5299">LMAPALRAVSVLRCWFCYVGCAARRSDLRCAQQCGCCSCFLLVAAQRAG</sequence>
<dbReference type="AlphaFoldDB" id="A0A392T6U5"/>
<feature type="chain" id="PRO_5017317827" evidence="1">
    <location>
        <begin position="23"/>
        <end position="49"/>
    </location>
</feature>